<sequence>MTPVMIKRRRSQVESKSAPLNFSILDSQSHTWREAPSLPAKLASLSVSVLDGKIYVAGGHVSEFLKNTLEVFDTETQTWDLKTIPCTVTKSNVYHPRSACIDGKFHVKTSTEAVVYNCKESGWDLFEREMGKYMIAESYCVIENVLYSALHGELIWYDSDVCKWRCLKGLEGLPDIPFGACVRLADYGGKLAVLWEGDVFDLRHGGSYRNIWCAEIALDRRKKGRGIWGEVEWCDDVLTIPKLCKLVKVLSVTL</sequence>
<dbReference type="OrthoDB" id="1099573at2759"/>
<name>A0A6D2IH02_9BRAS</name>
<accession>A0A6D2IH02</accession>
<dbReference type="AlphaFoldDB" id="A0A6D2IH02"/>
<feature type="domain" description="FKB95-like N-terminal Kelch" evidence="1">
    <location>
        <begin position="18"/>
        <end position="238"/>
    </location>
</feature>
<dbReference type="EMBL" id="CACVBM020001063">
    <property type="protein sequence ID" value="CAA7028148.1"/>
    <property type="molecule type" value="Genomic_DNA"/>
</dbReference>
<proteinExistence type="predicted"/>
<dbReference type="PANTHER" id="PTHR24414">
    <property type="entry name" value="F-BOX/KELCH-REPEAT PROTEIN SKIP4"/>
    <property type="match status" value="1"/>
</dbReference>
<evidence type="ECO:0000313" key="2">
    <source>
        <dbReference type="EMBL" id="CAA7028148.1"/>
    </source>
</evidence>
<gene>
    <name evidence="2" type="ORF">MERR_LOCUS15383</name>
</gene>
<keyword evidence="3" id="KW-1185">Reference proteome</keyword>
<dbReference type="InterPro" id="IPR015915">
    <property type="entry name" value="Kelch-typ_b-propeller"/>
</dbReference>
<protein>
    <recommendedName>
        <fullName evidence="1">FKB95-like N-terminal Kelch domain-containing protein</fullName>
    </recommendedName>
</protein>
<organism evidence="2 3">
    <name type="scientific">Microthlaspi erraticum</name>
    <dbReference type="NCBI Taxonomy" id="1685480"/>
    <lineage>
        <taxon>Eukaryota</taxon>
        <taxon>Viridiplantae</taxon>
        <taxon>Streptophyta</taxon>
        <taxon>Embryophyta</taxon>
        <taxon>Tracheophyta</taxon>
        <taxon>Spermatophyta</taxon>
        <taxon>Magnoliopsida</taxon>
        <taxon>eudicotyledons</taxon>
        <taxon>Gunneridae</taxon>
        <taxon>Pentapetalae</taxon>
        <taxon>rosids</taxon>
        <taxon>malvids</taxon>
        <taxon>Brassicales</taxon>
        <taxon>Brassicaceae</taxon>
        <taxon>Coluteocarpeae</taxon>
        <taxon>Microthlaspi</taxon>
    </lineage>
</organism>
<reference evidence="2" key="1">
    <citation type="submission" date="2020-01" db="EMBL/GenBank/DDBJ databases">
        <authorList>
            <person name="Mishra B."/>
        </authorList>
    </citation>
    <scope>NUCLEOTIDE SEQUENCE [LARGE SCALE GENOMIC DNA]</scope>
</reference>
<dbReference type="Gene3D" id="2.120.10.80">
    <property type="entry name" value="Kelch-type beta propeller"/>
    <property type="match status" value="1"/>
</dbReference>
<dbReference type="Pfam" id="PF25210">
    <property type="entry name" value="Kelch_FKB95"/>
    <property type="match status" value="1"/>
</dbReference>
<dbReference type="InterPro" id="IPR050354">
    <property type="entry name" value="F-box/kelch-repeat_ARATH"/>
</dbReference>
<comment type="caution">
    <text evidence="2">The sequence shown here is derived from an EMBL/GenBank/DDBJ whole genome shotgun (WGS) entry which is preliminary data.</text>
</comment>
<evidence type="ECO:0000313" key="3">
    <source>
        <dbReference type="Proteomes" id="UP000467841"/>
    </source>
</evidence>
<evidence type="ECO:0000259" key="1">
    <source>
        <dbReference type="Pfam" id="PF25210"/>
    </source>
</evidence>
<dbReference type="SUPFAM" id="SSF117281">
    <property type="entry name" value="Kelch motif"/>
    <property type="match status" value="1"/>
</dbReference>
<dbReference type="InterPro" id="IPR057499">
    <property type="entry name" value="Kelch_FKB95"/>
</dbReference>
<dbReference type="PANTHER" id="PTHR24414:SF184">
    <property type="entry name" value="GALACTOSE OXIDASE_KELCH REPEAT SUPERFAMILY PROTEIN"/>
    <property type="match status" value="1"/>
</dbReference>
<dbReference type="Proteomes" id="UP000467841">
    <property type="component" value="Unassembled WGS sequence"/>
</dbReference>